<accession>A0A3M0M9Y9</accession>
<gene>
    <name evidence="1" type="ORF">C9E81_14470</name>
</gene>
<evidence type="ECO:0000313" key="1">
    <source>
        <dbReference type="EMBL" id="RMC34351.1"/>
    </source>
</evidence>
<proteinExistence type="predicted"/>
<dbReference type="AlphaFoldDB" id="A0A3M0M9Y9"/>
<dbReference type="Proteomes" id="UP000273516">
    <property type="component" value="Unassembled WGS sequence"/>
</dbReference>
<dbReference type="OrthoDB" id="32553at2"/>
<organism evidence="1 2">
    <name type="scientific">Paracoccus alkanivorans</name>
    <dbReference type="NCBI Taxonomy" id="2116655"/>
    <lineage>
        <taxon>Bacteria</taxon>
        <taxon>Pseudomonadati</taxon>
        <taxon>Pseudomonadota</taxon>
        <taxon>Alphaproteobacteria</taxon>
        <taxon>Rhodobacterales</taxon>
        <taxon>Paracoccaceae</taxon>
        <taxon>Paracoccus</taxon>
    </lineage>
</organism>
<evidence type="ECO:0000313" key="2">
    <source>
        <dbReference type="Proteomes" id="UP000273516"/>
    </source>
</evidence>
<reference evidence="1 2" key="1">
    <citation type="submission" date="2018-07" db="EMBL/GenBank/DDBJ databases">
        <authorList>
            <person name="Zhang Y."/>
            <person name="Wang L."/>
            <person name="Ma S."/>
        </authorList>
    </citation>
    <scope>NUCLEOTIDE SEQUENCE [LARGE SCALE GENOMIC DNA]</scope>
    <source>
        <strain evidence="1 2">4-2</strain>
    </source>
</reference>
<keyword evidence="2" id="KW-1185">Reference proteome</keyword>
<protein>
    <recommendedName>
        <fullName evidence="3">Transposase</fullName>
    </recommendedName>
</protein>
<name>A0A3M0M9Y9_9RHOB</name>
<evidence type="ECO:0008006" key="3">
    <source>
        <dbReference type="Google" id="ProtNLM"/>
    </source>
</evidence>
<dbReference type="EMBL" id="QOKZ01000005">
    <property type="protein sequence ID" value="RMC34351.1"/>
    <property type="molecule type" value="Genomic_DNA"/>
</dbReference>
<comment type="caution">
    <text evidence="1">The sequence shown here is derived from an EMBL/GenBank/DDBJ whole genome shotgun (WGS) entry which is preliminary data.</text>
</comment>
<sequence>MLGMIRSHDRYFWLMPQQMQDSQPYFPKACGRAQCAGRKVPSGIIYVKRYGLRWQDVPAVYRPY</sequence>